<dbReference type="AlphaFoldDB" id="A0A345UJ41"/>
<dbReference type="Proteomes" id="UP000254808">
    <property type="component" value="Chromosome"/>
</dbReference>
<proteinExistence type="predicted"/>
<evidence type="ECO:0000259" key="5">
    <source>
        <dbReference type="PROSITE" id="PS50110"/>
    </source>
</evidence>
<sequence length="225" mass="25308">MDTEHEKEKAGMAKKVHNVIIVEDNVYMREGWKTFIDFEEDLHVLADYESCEKAFDNAALCQQADLFLMDIGLPGMNGVEGVRYIRKHFPDAVCVMATVFDDDKHIFEALKAGAVGYMLKNMSPYELIHAVRSALAGGSPLTPNVARLVIGYLQTPDEDLVPLTTREKTILEELSKGNSYAEIGKKLYLSVDGIRYHIRNIYNKLQVNSKSEAVTKAIQNRIINP</sequence>
<dbReference type="InterPro" id="IPR000792">
    <property type="entry name" value="Tscrpt_reg_LuxR_C"/>
</dbReference>
<dbReference type="CDD" id="cd06170">
    <property type="entry name" value="LuxR_C_like"/>
    <property type="match status" value="1"/>
</dbReference>
<dbReference type="InterPro" id="IPR039420">
    <property type="entry name" value="WalR-like"/>
</dbReference>
<dbReference type="SUPFAM" id="SSF46894">
    <property type="entry name" value="C-terminal effector domain of the bipartite response regulators"/>
    <property type="match status" value="1"/>
</dbReference>
<dbReference type="SMART" id="SM00421">
    <property type="entry name" value="HTH_LUXR"/>
    <property type="match status" value="1"/>
</dbReference>
<keyword evidence="1 3" id="KW-0597">Phosphoprotein</keyword>
<dbReference type="InterPro" id="IPR058245">
    <property type="entry name" value="NreC/VraR/RcsB-like_REC"/>
</dbReference>
<evidence type="ECO:0000259" key="4">
    <source>
        <dbReference type="PROSITE" id="PS50043"/>
    </source>
</evidence>
<dbReference type="GO" id="GO:0000160">
    <property type="term" value="P:phosphorelay signal transduction system"/>
    <property type="evidence" value="ECO:0007669"/>
    <property type="project" value="InterPro"/>
</dbReference>
<dbReference type="SUPFAM" id="SSF52172">
    <property type="entry name" value="CheY-like"/>
    <property type="match status" value="1"/>
</dbReference>
<dbReference type="InterPro" id="IPR011006">
    <property type="entry name" value="CheY-like_superfamily"/>
</dbReference>
<feature type="domain" description="Response regulatory" evidence="5">
    <location>
        <begin position="18"/>
        <end position="135"/>
    </location>
</feature>
<protein>
    <submittedName>
        <fullName evidence="6">Two component transcriptional regulator, LuxR family</fullName>
    </submittedName>
</protein>
<evidence type="ECO:0000256" key="3">
    <source>
        <dbReference type="PROSITE-ProRule" id="PRU00169"/>
    </source>
</evidence>
<dbReference type="PROSITE" id="PS50043">
    <property type="entry name" value="HTH_LUXR_2"/>
    <property type="match status" value="1"/>
</dbReference>
<evidence type="ECO:0000313" key="7">
    <source>
        <dbReference type="Proteomes" id="UP000254808"/>
    </source>
</evidence>
<evidence type="ECO:0000256" key="1">
    <source>
        <dbReference type="ARBA" id="ARBA00022553"/>
    </source>
</evidence>
<keyword evidence="2" id="KW-0238">DNA-binding</keyword>
<dbReference type="Pfam" id="PF00072">
    <property type="entry name" value="Response_reg"/>
    <property type="match status" value="1"/>
</dbReference>
<dbReference type="KEGG" id="cprv:CYPRO_1230"/>
<name>A0A345UJ41_9BACT</name>
<evidence type="ECO:0000313" key="6">
    <source>
        <dbReference type="EMBL" id="AXJ00493.1"/>
    </source>
</evidence>
<dbReference type="SMART" id="SM00448">
    <property type="entry name" value="REC"/>
    <property type="match status" value="1"/>
</dbReference>
<dbReference type="CDD" id="cd17535">
    <property type="entry name" value="REC_NarL-like"/>
    <property type="match status" value="1"/>
</dbReference>
<feature type="modified residue" description="4-aspartylphosphate" evidence="3">
    <location>
        <position position="70"/>
    </location>
</feature>
<dbReference type="RefSeq" id="WP_240644849.1">
    <property type="nucleotide sequence ID" value="NZ_CP027806.1"/>
</dbReference>
<evidence type="ECO:0000256" key="2">
    <source>
        <dbReference type="ARBA" id="ARBA00023125"/>
    </source>
</evidence>
<dbReference type="PRINTS" id="PR00038">
    <property type="entry name" value="HTHLUXR"/>
</dbReference>
<dbReference type="InterPro" id="IPR016032">
    <property type="entry name" value="Sig_transdc_resp-reg_C-effctor"/>
</dbReference>
<dbReference type="GO" id="GO:0003677">
    <property type="term" value="F:DNA binding"/>
    <property type="evidence" value="ECO:0007669"/>
    <property type="project" value="UniProtKB-KW"/>
</dbReference>
<feature type="domain" description="HTH luxR-type" evidence="4">
    <location>
        <begin position="156"/>
        <end position="221"/>
    </location>
</feature>
<dbReference type="PANTHER" id="PTHR43214:SF43">
    <property type="entry name" value="TWO-COMPONENT RESPONSE REGULATOR"/>
    <property type="match status" value="1"/>
</dbReference>
<dbReference type="GO" id="GO:0006355">
    <property type="term" value="P:regulation of DNA-templated transcription"/>
    <property type="evidence" value="ECO:0007669"/>
    <property type="project" value="InterPro"/>
</dbReference>
<dbReference type="InterPro" id="IPR001789">
    <property type="entry name" value="Sig_transdc_resp-reg_receiver"/>
</dbReference>
<dbReference type="PANTHER" id="PTHR43214">
    <property type="entry name" value="TWO-COMPONENT RESPONSE REGULATOR"/>
    <property type="match status" value="1"/>
</dbReference>
<keyword evidence="7" id="KW-1185">Reference proteome</keyword>
<dbReference type="EMBL" id="CP027806">
    <property type="protein sequence ID" value="AXJ00493.1"/>
    <property type="molecule type" value="Genomic_DNA"/>
</dbReference>
<reference evidence="6 7" key="1">
    <citation type="submission" date="2018-03" db="EMBL/GenBank/DDBJ databases">
        <title>Phenotypic and genomic properties of Cyclonatronum proteinivorum gen. nov., sp. nov., a haloalkaliphilic bacteroidete from soda lakes possessing Na+-translocating rhodopsin.</title>
        <authorList>
            <person name="Toshchakov S.V."/>
            <person name="Korzhenkov A."/>
            <person name="Samarov N.I."/>
            <person name="Kublanov I.V."/>
            <person name="Muntyan M.S."/>
            <person name="Sorokin D.Y."/>
        </authorList>
    </citation>
    <scope>NUCLEOTIDE SEQUENCE [LARGE SCALE GENOMIC DNA]</scope>
    <source>
        <strain evidence="6 7">Omega</strain>
    </source>
</reference>
<gene>
    <name evidence="6" type="ORF">CYPRO_1230</name>
</gene>
<dbReference type="Pfam" id="PF00196">
    <property type="entry name" value="GerE"/>
    <property type="match status" value="1"/>
</dbReference>
<dbReference type="PROSITE" id="PS50110">
    <property type="entry name" value="RESPONSE_REGULATORY"/>
    <property type="match status" value="1"/>
</dbReference>
<dbReference type="Gene3D" id="3.40.50.2300">
    <property type="match status" value="1"/>
</dbReference>
<accession>A0A345UJ41</accession>
<organism evidence="6 7">
    <name type="scientific">Cyclonatronum proteinivorum</name>
    <dbReference type="NCBI Taxonomy" id="1457365"/>
    <lineage>
        <taxon>Bacteria</taxon>
        <taxon>Pseudomonadati</taxon>
        <taxon>Balneolota</taxon>
        <taxon>Balneolia</taxon>
        <taxon>Balneolales</taxon>
        <taxon>Cyclonatronaceae</taxon>
        <taxon>Cyclonatronum</taxon>
    </lineage>
</organism>